<dbReference type="InterPro" id="IPR013762">
    <property type="entry name" value="Integrase-like_cat_sf"/>
</dbReference>
<dbReference type="Pfam" id="PF20172">
    <property type="entry name" value="DUF6538"/>
    <property type="match status" value="1"/>
</dbReference>
<keyword evidence="4" id="KW-0233">DNA recombination</keyword>
<evidence type="ECO:0000313" key="9">
    <source>
        <dbReference type="Proteomes" id="UP000547879"/>
    </source>
</evidence>
<keyword evidence="2" id="KW-0229">DNA integration</keyword>
<dbReference type="RefSeq" id="WP_183992860.1">
    <property type="nucleotide sequence ID" value="NZ_BMHW01000002.1"/>
</dbReference>
<evidence type="ECO:0000313" key="8">
    <source>
        <dbReference type="EMBL" id="MBB6163093.1"/>
    </source>
</evidence>
<keyword evidence="3 5" id="KW-0238">DNA-binding</keyword>
<dbReference type="AlphaFoldDB" id="A0A7X0D0J4"/>
<comment type="caution">
    <text evidence="8">The sequence shown here is derived from an EMBL/GenBank/DDBJ whole genome shotgun (WGS) entry which is preliminary data.</text>
</comment>
<dbReference type="InterPro" id="IPR046668">
    <property type="entry name" value="DUF6538"/>
</dbReference>
<dbReference type="GO" id="GO:0006310">
    <property type="term" value="P:DNA recombination"/>
    <property type="evidence" value="ECO:0007669"/>
    <property type="project" value="UniProtKB-KW"/>
</dbReference>
<evidence type="ECO:0000256" key="3">
    <source>
        <dbReference type="ARBA" id="ARBA00023125"/>
    </source>
</evidence>
<dbReference type="InterPro" id="IPR002104">
    <property type="entry name" value="Integrase_catalytic"/>
</dbReference>
<dbReference type="InterPro" id="IPR010998">
    <property type="entry name" value="Integrase_recombinase_N"/>
</dbReference>
<dbReference type="PANTHER" id="PTHR30349:SF41">
    <property type="entry name" value="INTEGRASE_RECOMBINASE PROTEIN MJ0367-RELATED"/>
    <property type="match status" value="1"/>
</dbReference>
<dbReference type="InterPro" id="IPR011010">
    <property type="entry name" value="DNA_brk_join_enz"/>
</dbReference>
<dbReference type="PROSITE" id="PS51900">
    <property type="entry name" value="CB"/>
    <property type="match status" value="1"/>
</dbReference>
<evidence type="ECO:0000256" key="2">
    <source>
        <dbReference type="ARBA" id="ARBA00022908"/>
    </source>
</evidence>
<dbReference type="InterPro" id="IPR050090">
    <property type="entry name" value="Tyrosine_recombinase_XerCD"/>
</dbReference>
<dbReference type="SUPFAM" id="SSF56349">
    <property type="entry name" value="DNA breaking-rejoining enzymes"/>
    <property type="match status" value="1"/>
</dbReference>
<reference evidence="8 9" key="1">
    <citation type="submission" date="2020-08" db="EMBL/GenBank/DDBJ databases">
        <title>Genomic Encyclopedia of Type Strains, Phase IV (KMG-IV): sequencing the most valuable type-strain genomes for metagenomic binning, comparative biology and taxonomic classification.</title>
        <authorList>
            <person name="Goeker M."/>
        </authorList>
    </citation>
    <scope>NUCLEOTIDE SEQUENCE [LARGE SCALE GENOMIC DNA]</scope>
    <source>
        <strain evidence="8 9">DSM 100734</strain>
    </source>
</reference>
<feature type="domain" description="Tyr recombinase" evidence="6">
    <location>
        <begin position="273"/>
        <end position="457"/>
    </location>
</feature>
<dbReference type="Gene3D" id="1.10.150.130">
    <property type="match status" value="1"/>
</dbReference>
<protein>
    <submittedName>
        <fullName evidence="8">Integrase</fullName>
    </submittedName>
</protein>
<dbReference type="Proteomes" id="UP000547879">
    <property type="component" value="Unassembled WGS sequence"/>
</dbReference>
<name>A0A7X0D0J4_9HYPH</name>
<evidence type="ECO:0000256" key="1">
    <source>
        <dbReference type="ARBA" id="ARBA00008857"/>
    </source>
</evidence>
<dbReference type="GO" id="GO:0015074">
    <property type="term" value="P:DNA integration"/>
    <property type="evidence" value="ECO:0007669"/>
    <property type="project" value="UniProtKB-KW"/>
</dbReference>
<dbReference type="PROSITE" id="PS51898">
    <property type="entry name" value="TYR_RECOMBINASE"/>
    <property type="match status" value="1"/>
</dbReference>
<comment type="similarity">
    <text evidence="1">Belongs to the 'phage' integrase family.</text>
</comment>
<evidence type="ECO:0000256" key="4">
    <source>
        <dbReference type="ARBA" id="ARBA00023172"/>
    </source>
</evidence>
<gene>
    <name evidence="8" type="ORF">HNQ72_002911</name>
</gene>
<evidence type="ECO:0000259" key="6">
    <source>
        <dbReference type="PROSITE" id="PS51898"/>
    </source>
</evidence>
<dbReference type="GO" id="GO:0003677">
    <property type="term" value="F:DNA binding"/>
    <property type="evidence" value="ECO:0007669"/>
    <property type="project" value="UniProtKB-UniRule"/>
</dbReference>
<dbReference type="Pfam" id="PF00589">
    <property type="entry name" value="Phage_integrase"/>
    <property type="match status" value="1"/>
</dbReference>
<proteinExistence type="inferred from homology"/>
<sequence>MGLVLKYVQEPSASRRQYRYRRRVPDDLQSIAGKKELIATLGDSEKEALKAYPRIHAGFEEELALARKALVAEKAKLPFAELSDRERYDILLTRLRELGVDNPEAVASDDEQVFEREIIAEGIAARYPHNEETGNPIITDKADAFLIQSLMSKAPPKPAPSLDDAVKLYLKDKVAGSAFDVKKNTQRVERVISRLKRALGKTPQVDKITRDDARKVRDHLLGLGSLTPASVRRELNVVKAIINHAITEFELGGCNNPFRKLDIAGLDEENEADKRHPFPADMLIEVRNHILSTVNPELQLIWRLLEGTGCRMAEVSGLRVDDVTIIGDTPNVRVTWHEDRRIKTKTSKRHVPLVGDALAAAIEALAAADAGPMVFSRYSDENGPTNVSKALMDRVREITDNSRLVVHSLRHNMKDRLLLAGVAELDQNIILGHSLGGVGNRTYGGEQAKLVVTTAAMKKAFGLVDGPAMSSGQPEQLASAGRHLG</sequence>
<organism evidence="8 9">
    <name type="scientific">Rhizobium wenxiniae</name>
    <dbReference type="NCBI Taxonomy" id="1737357"/>
    <lineage>
        <taxon>Bacteria</taxon>
        <taxon>Pseudomonadati</taxon>
        <taxon>Pseudomonadota</taxon>
        <taxon>Alphaproteobacteria</taxon>
        <taxon>Hyphomicrobiales</taxon>
        <taxon>Rhizobiaceae</taxon>
        <taxon>Rhizobium/Agrobacterium group</taxon>
        <taxon>Rhizobium</taxon>
    </lineage>
</organism>
<evidence type="ECO:0000256" key="5">
    <source>
        <dbReference type="PROSITE-ProRule" id="PRU01248"/>
    </source>
</evidence>
<dbReference type="PANTHER" id="PTHR30349">
    <property type="entry name" value="PHAGE INTEGRASE-RELATED"/>
    <property type="match status" value="1"/>
</dbReference>
<dbReference type="InterPro" id="IPR044068">
    <property type="entry name" value="CB"/>
</dbReference>
<feature type="domain" description="Core-binding (CB)" evidence="7">
    <location>
        <begin position="160"/>
        <end position="246"/>
    </location>
</feature>
<keyword evidence="9" id="KW-1185">Reference proteome</keyword>
<dbReference type="EMBL" id="JACHEG010000002">
    <property type="protein sequence ID" value="MBB6163093.1"/>
    <property type="molecule type" value="Genomic_DNA"/>
</dbReference>
<dbReference type="Gene3D" id="1.10.443.10">
    <property type="entry name" value="Intergrase catalytic core"/>
    <property type="match status" value="1"/>
</dbReference>
<evidence type="ECO:0000259" key="7">
    <source>
        <dbReference type="PROSITE" id="PS51900"/>
    </source>
</evidence>
<accession>A0A7X0D0J4</accession>